<accession>A0A2G8JL85</accession>
<dbReference type="STRING" id="307972.A0A2G8JL85"/>
<comment type="caution">
    <text evidence="2">The sequence shown here is derived from an EMBL/GenBank/DDBJ whole genome shotgun (WGS) entry which is preliminary data.</text>
</comment>
<feature type="region of interest" description="Disordered" evidence="1">
    <location>
        <begin position="115"/>
        <end position="268"/>
    </location>
</feature>
<evidence type="ECO:0000313" key="2">
    <source>
        <dbReference type="EMBL" id="PIK36508.1"/>
    </source>
</evidence>
<sequence>MGIYWRGVGVGHSQTRVQNRILLQPTFRGRRKADTHTHGPRQTLSPRRGNSGPAGQAGNYKSSGRDGTTLPVLLFSDQKTGRHLASHSKPKTPEHKTHQTKTLPYGDLKLNITPTQKGHVGGDRRLTGRLPAHLDTQRTPTIPSVPVRRTRLPVPGAPIRPSHGSQNLHESRGGSRLPQKKRGHPLRISRRLVGSREQSIGSNQQRPQNAPDPSRTGLDREPEEITAITLPDDPVPRGHTGLHHRGSPTLRRKSRGSQGDHTTILAHRGSPTGTWLRALGLMASLVDIVRLCRLHMRPLQLHLLRSADPTDPDKTTLIYRSEEVTQHFRWWLDPNNWSSGVPFAIQLPMTSITTDASLSGWGAHWSNRTAWGTWSQTETSLHINILEMMAVKRALEAFNDHVQGTITTIFTDNTTVVAYINRQGGTRSERLCRLAWEVITAAEDSGTILRASHIAGKLNVMADALSRGHIDPNEWSLEQETCDRIFSIFGRPTIDLFATHKNNKLQTFCSRRFHPLAYHTDAMSLSWDHMDAYIFPPLCMIGQVLRKIRNSKGRFTLIAPFWPRRPWFAEIPQLLMDVPVSLPDKPHLLSQRQGTLSHPDIKGLQLVAWRLSGLPYDREAFQKQLPRWQPTLEGERPQRLTIPVCGSSTNGADRDRYCCLCDTDSRVPPLTLRRRETSLHYQELQVGHRCHPPGLPRWLHTEQ</sequence>
<dbReference type="InterPro" id="IPR012337">
    <property type="entry name" value="RNaseH-like_sf"/>
</dbReference>
<dbReference type="CDD" id="cd09275">
    <property type="entry name" value="RNase_HI_RT_DIRS1"/>
    <property type="match status" value="1"/>
</dbReference>
<dbReference type="EMBL" id="MRZV01001664">
    <property type="protein sequence ID" value="PIK36508.1"/>
    <property type="molecule type" value="Genomic_DNA"/>
</dbReference>
<feature type="region of interest" description="Disordered" evidence="1">
    <location>
        <begin position="23"/>
        <end position="102"/>
    </location>
</feature>
<gene>
    <name evidence="2" type="ORF">BSL78_26653</name>
</gene>
<dbReference type="PANTHER" id="PTHR33050:SF7">
    <property type="entry name" value="RIBONUCLEASE H"/>
    <property type="match status" value="1"/>
</dbReference>
<dbReference type="InterPro" id="IPR036397">
    <property type="entry name" value="RNaseH_sf"/>
</dbReference>
<evidence type="ECO:0000256" key="1">
    <source>
        <dbReference type="SAM" id="MobiDB-lite"/>
    </source>
</evidence>
<dbReference type="OrthoDB" id="2897838at2759"/>
<proteinExistence type="predicted"/>
<feature type="compositionally biased region" description="Polar residues" evidence="1">
    <location>
        <begin position="196"/>
        <end position="208"/>
    </location>
</feature>
<reference evidence="2 3" key="1">
    <citation type="journal article" date="2017" name="PLoS Biol.">
        <title>The sea cucumber genome provides insights into morphological evolution and visceral regeneration.</title>
        <authorList>
            <person name="Zhang X."/>
            <person name="Sun L."/>
            <person name="Yuan J."/>
            <person name="Sun Y."/>
            <person name="Gao Y."/>
            <person name="Zhang L."/>
            <person name="Li S."/>
            <person name="Dai H."/>
            <person name="Hamel J.F."/>
            <person name="Liu C."/>
            <person name="Yu Y."/>
            <person name="Liu S."/>
            <person name="Lin W."/>
            <person name="Guo K."/>
            <person name="Jin S."/>
            <person name="Xu P."/>
            <person name="Storey K.B."/>
            <person name="Huan P."/>
            <person name="Zhang T."/>
            <person name="Zhou Y."/>
            <person name="Zhang J."/>
            <person name="Lin C."/>
            <person name="Li X."/>
            <person name="Xing L."/>
            <person name="Huo D."/>
            <person name="Sun M."/>
            <person name="Wang L."/>
            <person name="Mercier A."/>
            <person name="Li F."/>
            <person name="Yang H."/>
            <person name="Xiang J."/>
        </authorList>
    </citation>
    <scope>NUCLEOTIDE SEQUENCE [LARGE SCALE GENOMIC DNA]</scope>
    <source>
        <strain evidence="2">Shaxun</strain>
        <tissue evidence="2">Muscle</tissue>
    </source>
</reference>
<dbReference type="Proteomes" id="UP000230750">
    <property type="component" value="Unassembled WGS sequence"/>
</dbReference>
<dbReference type="AlphaFoldDB" id="A0A2G8JL85"/>
<feature type="compositionally biased region" description="Basic residues" evidence="1">
    <location>
        <begin position="240"/>
        <end position="255"/>
    </location>
</feature>
<name>A0A2G8JL85_STIJA</name>
<dbReference type="PANTHER" id="PTHR33050">
    <property type="entry name" value="REVERSE TRANSCRIPTASE DOMAIN-CONTAINING PROTEIN"/>
    <property type="match status" value="1"/>
</dbReference>
<dbReference type="SUPFAM" id="SSF53098">
    <property type="entry name" value="Ribonuclease H-like"/>
    <property type="match status" value="1"/>
</dbReference>
<protein>
    <submittedName>
        <fullName evidence="2">Uncharacterized protein</fullName>
    </submittedName>
</protein>
<dbReference type="GO" id="GO:0003676">
    <property type="term" value="F:nucleic acid binding"/>
    <property type="evidence" value="ECO:0007669"/>
    <property type="project" value="InterPro"/>
</dbReference>
<feature type="compositionally biased region" description="Basic residues" evidence="1">
    <location>
        <begin position="81"/>
        <end position="90"/>
    </location>
</feature>
<dbReference type="InterPro" id="IPR052055">
    <property type="entry name" value="Hepadnavirus_pol/RT"/>
</dbReference>
<dbReference type="Gene3D" id="3.30.420.10">
    <property type="entry name" value="Ribonuclease H-like superfamily/Ribonuclease H"/>
    <property type="match status" value="1"/>
</dbReference>
<evidence type="ECO:0000313" key="3">
    <source>
        <dbReference type="Proteomes" id="UP000230750"/>
    </source>
</evidence>
<keyword evidence="3" id="KW-1185">Reference proteome</keyword>
<organism evidence="2 3">
    <name type="scientific">Stichopus japonicus</name>
    <name type="common">Sea cucumber</name>
    <dbReference type="NCBI Taxonomy" id="307972"/>
    <lineage>
        <taxon>Eukaryota</taxon>
        <taxon>Metazoa</taxon>
        <taxon>Echinodermata</taxon>
        <taxon>Eleutherozoa</taxon>
        <taxon>Echinozoa</taxon>
        <taxon>Holothuroidea</taxon>
        <taxon>Aspidochirotacea</taxon>
        <taxon>Aspidochirotida</taxon>
        <taxon>Stichopodidae</taxon>
        <taxon>Apostichopus</taxon>
    </lineage>
</organism>
<feature type="compositionally biased region" description="Basic residues" evidence="1">
    <location>
        <begin position="178"/>
        <end position="190"/>
    </location>
</feature>